<gene>
    <name evidence="12" type="ORF">N8A98_11340</name>
</gene>
<evidence type="ECO:0000256" key="3">
    <source>
        <dbReference type="ARBA" id="ARBA00022475"/>
    </source>
</evidence>
<dbReference type="Gene3D" id="3.30.70.100">
    <property type="match status" value="1"/>
</dbReference>
<sequence>MRFILVIVALFALGMPALAQQAAPAAAPASASDADIDTLIKIIENDQSRAALIERLQQSASAEPAVPAEAPADLSIARQLAEYTRSVAEGASATFAAVGQVFSDLQQGFNGAANGDLNALRDIAIGVLLVGLGLFGSFLVLRLLVVWLQGMIAGRVANRAWYVRLLGAVGAAAIDGGSVVLAWAIGYVLALSVIGGNAGRMGINQSLLLNAFLVVEMSKLVVRAILVPRHTALRLLPVSDSNAAYWSFWLARVISLVGYTFMFVSPVIAANLSLGAASAVQALVMLTAVVIGIIIVLQNKLDVRHWLNELAQKREKDGLGQLFMLVGQFWHLVAIGYLLALLVVWFANPERALPFMIAATIQSLIAIVVGAVIVGFVGRFVGVGLRLPGDIKARLPLLEARLHAFVPRVMQVVRWVVIAGVVAAILQAWSLFDFLGWIGSEQGQQIAGSIVSAALIVLVCVVLYVVVASWVEYRLNTTVGKAPTPREKTLLNLFKNAFTIALVVFGLMLALAQIGVNIAPLLAGAGVIGLAIGFGAQKLVQDIITGIFIQFENVMNEGDVVEAAGKSGVVEKLTIRSVTIRDMTGTVHLIPFSSVDQVSNMVRGYSFYVAEFDVAYDSDIEAVKQVLRDAFVVAMQSEHRDMVIDDLDLQGLVSLTGGAMKVRARIKTMAGKQWGIGRLYSETVKRMLAERDIRSPSQIVTYRTVDRPQILPPLDDEAATQP</sequence>
<feature type="transmembrane region" description="Helical" evidence="7">
    <location>
        <begin position="123"/>
        <end position="145"/>
    </location>
</feature>
<keyword evidence="3" id="KW-1003">Cell membrane</keyword>
<dbReference type="InterPro" id="IPR010920">
    <property type="entry name" value="LSM_dom_sf"/>
</dbReference>
<dbReference type="InterPro" id="IPR057485">
    <property type="entry name" value="YbiO-like_TM1"/>
</dbReference>
<dbReference type="Gene3D" id="2.30.30.60">
    <property type="match status" value="1"/>
</dbReference>
<feature type="domain" description="Moderate conductance mechanosensitive channel YbiO-like transmembrane helix 1" evidence="11">
    <location>
        <begin position="359"/>
        <end position="437"/>
    </location>
</feature>
<dbReference type="RefSeq" id="WP_262171418.1">
    <property type="nucleotide sequence ID" value="NZ_CP104965.1"/>
</dbReference>
<keyword evidence="13" id="KW-1185">Reference proteome</keyword>
<feature type="transmembrane region" description="Helical" evidence="7">
    <location>
        <begin position="450"/>
        <end position="473"/>
    </location>
</feature>
<dbReference type="SUPFAM" id="SSF50182">
    <property type="entry name" value="Sm-like ribonucleoproteins"/>
    <property type="match status" value="1"/>
</dbReference>
<dbReference type="SUPFAM" id="SSF82861">
    <property type="entry name" value="Mechanosensitive channel protein MscS (YggB), transmembrane region"/>
    <property type="match status" value="1"/>
</dbReference>
<evidence type="ECO:0000259" key="11">
    <source>
        <dbReference type="Pfam" id="PF25392"/>
    </source>
</evidence>
<feature type="transmembrane region" description="Helical" evidence="7">
    <location>
        <begin position="202"/>
        <end position="222"/>
    </location>
</feature>
<feature type="domain" description="Mechanosensitive ion channel MscS" evidence="9">
    <location>
        <begin position="539"/>
        <end position="601"/>
    </location>
</feature>
<keyword evidence="5 7" id="KW-1133">Transmembrane helix</keyword>
<dbReference type="PANTHER" id="PTHR30460:SF0">
    <property type="entry name" value="MODERATE CONDUCTANCE MECHANOSENSITIVE CHANNEL YBIO"/>
    <property type="match status" value="1"/>
</dbReference>
<feature type="domain" description="Mechanosensitive ion channel transmembrane helices 2/3" evidence="10">
    <location>
        <begin position="497"/>
        <end position="537"/>
    </location>
</feature>
<dbReference type="Gene3D" id="1.10.287.1260">
    <property type="match status" value="1"/>
</dbReference>
<feature type="transmembrane region" description="Helical" evidence="7">
    <location>
        <begin position="412"/>
        <end position="430"/>
    </location>
</feature>
<feature type="transmembrane region" description="Helical" evidence="7">
    <location>
        <begin position="518"/>
        <end position="536"/>
    </location>
</feature>
<dbReference type="Pfam" id="PF21088">
    <property type="entry name" value="MS_channel_1st"/>
    <property type="match status" value="1"/>
</dbReference>
<evidence type="ECO:0000256" key="5">
    <source>
        <dbReference type="ARBA" id="ARBA00022989"/>
    </source>
</evidence>
<dbReference type="InterPro" id="IPR006685">
    <property type="entry name" value="MscS_channel_2nd"/>
</dbReference>
<dbReference type="InterPro" id="IPR011014">
    <property type="entry name" value="MscS_channel_TM-2"/>
</dbReference>
<feature type="chain" id="PRO_5046407886" evidence="8">
    <location>
        <begin position="20"/>
        <end position="722"/>
    </location>
</feature>
<feature type="transmembrane region" description="Helical" evidence="7">
    <location>
        <begin position="322"/>
        <end position="347"/>
    </location>
</feature>
<evidence type="ECO:0000259" key="10">
    <source>
        <dbReference type="Pfam" id="PF21088"/>
    </source>
</evidence>
<dbReference type="InterPro" id="IPR011066">
    <property type="entry name" value="MscS_channel_C_sf"/>
</dbReference>
<dbReference type="InterPro" id="IPR023408">
    <property type="entry name" value="MscS_beta-dom_sf"/>
</dbReference>
<evidence type="ECO:0000256" key="4">
    <source>
        <dbReference type="ARBA" id="ARBA00022692"/>
    </source>
</evidence>
<feature type="transmembrane region" description="Helical" evidence="7">
    <location>
        <begin position="243"/>
        <end position="264"/>
    </location>
</feature>
<evidence type="ECO:0000256" key="1">
    <source>
        <dbReference type="ARBA" id="ARBA00004651"/>
    </source>
</evidence>
<dbReference type="EMBL" id="CP104965">
    <property type="protein sequence ID" value="UXN71727.1"/>
    <property type="molecule type" value="Genomic_DNA"/>
</dbReference>
<evidence type="ECO:0000256" key="8">
    <source>
        <dbReference type="SAM" id="SignalP"/>
    </source>
</evidence>
<dbReference type="Proteomes" id="UP001061862">
    <property type="component" value="Chromosome"/>
</dbReference>
<feature type="signal peptide" evidence="8">
    <location>
        <begin position="1"/>
        <end position="19"/>
    </location>
</feature>
<accession>A0ABY6CK40</accession>
<reference evidence="12 13" key="1">
    <citation type="submission" date="2022-09" db="EMBL/GenBank/DDBJ databases">
        <title>Interaction between co-microsymbionts with complementary sets of symbiotic genes in legume-rhizobium systems.</title>
        <authorList>
            <person name="Safronova V."/>
            <person name="Sazanova A."/>
            <person name="Afonin A."/>
            <person name="Chirak E."/>
        </authorList>
    </citation>
    <scope>NUCLEOTIDE SEQUENCE [LARGE SCALE GENOMIC DNA]</scope>
    <source>
        <strain evidence="12 13">A18/4-1</strain>
    </source>
</reference>
<feature type="transmembrane region" description="Helical" evidence="7">
    <location>
        <begin position="353"/>
        <end position="377"/>
    </location>
</feature>
<protein>
    <submittedName>
        <fullName evidence="12">Mechanosensitive ion channel</fullName>
    </submittedName>
</protein>
<evidence type="ECO:0000259" key="9">
    <source>
        <dbReference type="Pfam" id="PF00924"/>
    </source>
</evidence>
<dbReference type="Pfam" id="PF25392">
    <property type="entry name" value="MS_channel_TM1"/>
    <property type="match status" value="1"/>
</dbReference>
<name>A0ABY6CK40_9HYPH</name>
<feature type="transmembrane region" description="Helical" evidence="7">
    <location>
        <begin position="165"/>
        <end position="190"/>
    </location>
</feature>
<dbReference type="SUPFAM" id="SSF82689">
    <property type="entry name" value="Mechanosensitive channel protein MscS (YggB), C-terminal domain"/>
    <property type="match status" value="1"/>
</dbReference>
<dbReference type="Pfam" id="PF00924">
    <property type="entry name" value="MS_channel_2nd"/>
    <property type="match status" value="1"/>
</dbReference>
<feature type="transmembrane region" description="Helical" evidence="7">
    <location>
        <begin position="493"/>
        <end position="512"/>
    </location>
</feature>
<dbReference type="PANTHER" id="PTHR30460">
    <property type="entry name" value="MODERATE CONDUCTANCE MECHANOSENSITIVE CHANNEL YBIO"/>
    <property type="match status" value="1"/>
</dbReference>
<evidence type="ECO:0000313" key="13">
    <source>
        <dbReference type="Proteomes" id="UP001061862"/>
    </source>
</evidence>
<feature type="transmembrane region" description="Helical" evidence="7">
    <location>
        <begin position="276"/>
        <end position="297"/>
    </location>
</feature>
<comment type="subcellular location">
    <subcellularLocation>
        <location evidence="1">Cell membrane</location>
        <topology evidence="1">Multi-pass membrane protein</topology>
    </subcellularLocation>
</comment>
<keyword evidence="6 7" id="KW-0472">Membrane</keyword>
<evidence type="ECO:0000256" key="2">
    <source>
        <dbReference type="ARBA" id="ARBA00008017"/>
    </source>
</evidence>
<proteinExistence type="inferred from homology"/>
<evidence type="ECO:0000256" key="7">
    <source>
        <dbReference type="SAM" id="Phobius"/>
    </source>
</evidence>
<dbReference type="InterPro" id="IPR049142">
    <property type="entry name" value="MS_channel_1st"/>
</dbReference>
<keyword evidence="4 7" id="KW-0812">Transmembrane</keyword>
<keyword evidence="8" id="KW-0732">Signal</keyword>
<organism evidence="12 13">
    <name type="scientific">Devosia neptuniae</name>
    <dbReference type="NCBI Taxonomy" id="191302"/>
    <lineage>
        <taxon>Bacteria</taxon>
        <taxon>Pseudomonadati</taxon>
        <taxon>Pseudomonadota</taxon>
        <taxon>Alphaproteobacteria</taxon>
        <taxon>Hyphomicrobiales</taxon>
        <taxon>Devosiaceae</taxon>
        <taxon>Devosia</taxon>
    </lineage>
</organism>
<comment type="similarity">
    <text evidence="2">Belongs to the MscS (TC 1.A.23) family.</text>
</comment>
<dbReference type="InterPro" id="IPR045276">
    <property type="entry name" value="YbiO_bact"/>
</dbReference>
<evidence type="ECO:0000256" key="6">
    <source>
        <dbReference type="ARBA" id="ARBA00023136"/>
    </source>
</evidence>
<evidence type="ECO:0000313" key="12">
    <source>
        <dbReference type="EMBL" id="UXN71727.1"/>
    </source>
</evidence>